<dbReference type="PANTHER" id="PTHR21499">
    <property type="entry name" value="ASPARTATE KINASE"/>
    <property type="match status" value="1"/>
</dbReference>
<keyword evidence="5 10" id="KW-0418">Kinase</keyword>
<comment type="caution">
    <text evidence="10">The sequence shown here is derived from an EMBL/GenBank/DDBJ whole genome shotgun (WGS) entry which is preliminary data.</text>
</comment>
<dbReference type="EMBL" id="JBCEVZ010000015">
    <property type="protein sequence ID" value="MEL5994232.1"/>
    <property type="molecule type" value="Genomic_DNA"/>
</dbReference>
<evidence type="ECO:0000256" key="7">
    <source>
        <dbReference type="ARBA" id="ARBA00047872"/>
    </source>
</evidence>
<sequence>MLTVEKIGGTSMTAFADVLDNIIFHGREGAKLYNRVFVVSAYANVTNWLLENKKTGAPGVYHHITQGQEFSQPLQDVATQLKELNKQYEPLGLDLAVADAFIQQRIDQAQTYLESLVNVLASGYVNSVNILQAAREILASIGEAHSAFNSVNILQNRGVHATLVDLSGFDDAQPLTIDERIRQAFTDIDFPRTICIATGYTKGTEGIMREFDRGYSEVTFSKIAVAVRPQEAIIHKEYHLSSADPNLVGVDQCHPIGFTNYDVADQLADVGMEAIHPKASKPLEINAIDLRIKNTFEPEHPGTLITRDYISPTKRIEVITGTEKVTIIDIHDPLMVGAAGFDLNLMQVFFDLGVSYIFKATSANSISLLIWEKDLKPQLVAALEAKYENVTVQPAALVCLIGSNIDEPGLLARAAGALADAGINIRSAGFALRKVNIQFIVGREDYKTAIIALNQALG</sequence>
<keyword evidence="4" id="KW-0547">Nucleotide-binding</keyword>
<keyword evidence="11" id="KW-1185">Reference proteome</keyword>
<evidence type="ECO:0000313" key="11">
    <source>
        <dbReference type="Proteomes" id="UP001479606"/>
    </source>
</evidence>
<dbReference type="GO" id="GO:0004072">
    <property type="term" value="F:aspartate kinase activity"/>
    <property type="evidence" value="ECO:0007669"/>
    <property type="project" value="UniProtKB-EC"/>
</dbReference>
<dbReference type="InterPro" id="IPR036393">
    <property type="entry name" value="AceGlu_kinase-like_sf"/>
</dbReference>
<accession>A0ABU9LU44</accession>
<evidence type="ECO:0000313" key="10">
    <source>
        <dbReference type="EMBL" id="MEL5994232.1"/>
    </source>
</evidence>
<dbReference type="NCBIfam" id="NF006614">
    <property type="entry name" value="PRK09181.1"/>
    <property type="match status" value="1"/>
</dbReference>
<dbReference type="SUPFAM" id="SSF55021">
    <property type="entry name" value="ACT-like"/>
    <property type="match status" value="2"/>
</dbReference>
<evidence type="ECO:0000256" key="5">
    <source>
        <dbReference type="ARBA" id="ARBA00022777"/>
    </source>
</evidence>
<protein>
    <recommendedName>
        <fullName evidence="2">aspartate kinase</fullName>
        <ecNumber evidence="2">2.7.2.4</ecNumber>
    </recommendedName>
</protein>
<dbReference type="Pfam" id="PF00696">
    <property type="entry name" value="AA_kinase"/>
    <property type="match status" value="1"/>
</dbReference>
<dbReference type="PANTHER" id="PTHR21499:SF3">
    <property type="entry name" value="ASPARTOKINASE"/>
    <property type="match status" value="1"/>
</dbReference>
<reference evidence="10 11" key="1">
    <citation type="journal article" date="2018" name="Arch. Microbiol.">
        <title>Hymenobacter segetis sp. nov., isolated from soil.</title>
        <authorList>
            <person name="Ten L.N."/>
            <person name="Lim S.J."/>
            <person name="Kim B.O."/>
            <person name="Kang I.K."/>
            <person name="Jung H.Y."/>
        </authorList>
    </citation>
    <scope>NUCLEOTIDE SEQUENCE [LARGE SCALE GENOMIC DNA]</scope>
    <source>
        <strain evidence="10 11">S7-3-11</strain>
    </source>
</reference>
<dbReference type="SUPFAM" id="SSF53633">
    <property type="entry name" value="Carbamate kinase-like"/>
    <property type="match status" value="1"/>
</dbReference>
<evidence type="ECO:0000256" key="6">
    <source>
        <dbReference type="ARBA" id="ARBA00022840"/>
    </source>
</evidence>
<dbReference type="Pfam" id="PF22468">
    <property type="entry name" value="ACT_9"/>
    <property type="match status" value="1"/>
</dbReference>
<keyword evidence="6" id="KW-0067">ATP-binding</keyword>
<evidence type="ECO:0000256" key="4">
    <source>
        <dbReference type="ARBA" id="ARBA00022741"/>
    </source>
</evidence>
<evidence type="ECO:0000259" key="9">
    <source>
        <dbReference type="Pfam" id="PF22468"/>
    </source>
</evidence>
<dbReference type="RefSeq" id="WP_342297290.1">
    <property type="nucleotide sequence ID" value="NZ_JBCEVZ010000015.1"/>
</dbReference>
<dbReference type="InterPro" id="IPR045865">
    <property type="entry name" value="ACT-like_dom_sf"/>
</dbReference>
<dbReference type="InterPro" id="IPR054352">
    <property type="entry name" value="ACT_Aspartokinase"/>
</dbReference>
<gene>
    <name evidence="10" type="ORF">AAFH49_08435</name>
</gene>
<proteinExistence type="inferred from homology"/>
<comment type="similarity">
    <text evidence="1">Belongs to the aspartokinase family.</text>
</comment>
<feature type="domain" description="Aspartokinase ACT" evidence="9">
    <location>
        <begin position="398"/>
        <end position="457"/>
    </location>
</feature>
<evidence type="ECO:0000259" key="8">
    <source>
        <dbReference type="Pfam" id="PF00696"/>
    </source>
</evidence>
<keyword evidence="3 10" id="KW-0808">Transferase</keyword>
<dbReference type="InterPro" id="IPR001048">
    <property type="entry name" value="Asp/Glu/Uridylate_kinase"/>
</dbReference>
<dbReference type="EC" id="2.7.2.4" evidence="2"/>
<evidence type="ECO:0000256" key="2">
    <source>
        <dbReference type="ARBA" id="ARBA00013059"/>
    </source>
</evidence>
<organism evidence="10 11">
    <name type="scientific">Hymenobacter segetis</name>
    <dbReference type="NCBI Taxonomy" id="2025509"/>
    <lineage>
        <taxon>Bacteria</taxon>
        <taxon>Pseudomonadati</taxon>
        <taxon>Bacteroidota</taxon>
        <taxon>Cytophagia</taxon>
        <taxon>Cytophagales</taxon>
        <taxon>Hymenobacteraceae</taxon>
        <taxon>Hymenobacter</taxon>
    </lineage>
</organism>
<evidence type="ECO:0000256" key="3">
    <source>
        <dbReference type="ARBA" id="ARBA00022679"/>
    </source>
</evidence>
<evidence type="ECO:0000256" key="1">
    <source>
        <dbReference type="ARBA" id="ARBA00010122"/>
    </source>
</evidence>
<dbReference type="Gene3D" id="3.30.70.260">
    <property type="match status" value="2"/>
</dbReference>
<dbReference type="Gene3D" id="3.40.1160.10">
    <property type="entry name" value="Acetylglutamate kinase-like"/>
    <property type="match status" value="1"/>
</dbReference>
<comment type="catalytic activity">
    <reaction evidence="7">
        <text>L-aspartate + ATP = 4-phospho-L-aspartate + ADP</text>
        <dbReference type="Rhea" id="RHEA:23776"/>
        <dbReference type="ChEBI" id="CHEBI:29991"/>
        <dbReference type="ChEBI" id="CHEBI:30616"/>
        <dbReference type="ChEBI" id="CHEBI:57535"/>
        <dbReference type="ChEBI" id="CHEBI:456216"/>
        <dbReference type="EC" id="2.7.2.4"/>
    </reaction>
</comment>
<feature type="domain" description="Aspartate/glutamate/uridylate kinase" evidence="8">
    <location>
        <begin position="1"/>
        <end position="294"/>
    </location>
</feature>
<name>A0ABU9LU44_9BACT</name>
<dbReference type="Proteomes" id="UP001479606">
    <property type="component" value="Unassembled WGS sequence"/>
</dbReference>